<dbReference type="RefSeq" id="WP_125578044.1">
    <property type="nucleotide sequence ID" value="NZ_JBHTOF010000098.1"/>
</dbReference>
<evidence type="ECO:0000256" key="3">
    <source>
        <dbReference type="ARBA" id="ARBA00022112"/>
    </source>
</evidence>
<comment type="similarity">
    <text evidence="1">Belongs to the GTP cyclohydrolase I type 2/NIF3 family.</text>
</comment>
<dbReference type="InterPro" id="IPR002678">
    <property type="entry name" value="DUF34/NIF3"/>
</dbReference>
<protein>
    <recommendedName>
        <fullName evidence="3">GTP cyclohydrolase 1 type 2 homolog</fullName>
    </recommendedName>
</protein>
<evidence type="ECO:0000256" key="1">
    <source>
        <dbReference type="ARBA" id="ARBA00006964"/>
    </source>
</evidence>
<evidence type="ECO:0000313" key="5">
    <source>
        <dbReference type="EMBL" id="MFD1466197.1"/>
    </source>
</evidence>
<dbReference type="NCBIfam" id="TIGR00486">
    <property type="entry name" value="YbgI_SA1388"/>
    <property type="match status" value="1"/>
</dbReference>
<dbReference type="Gene3D" id="3.40.1390.30">
    <property type="entry name" value="NIF3 (NGG1p interacting factor 3)-like"/>
    <property type="match status" value="2"/>
</dbReference>
<dbReference type="Proteomes" id="UP001597244">
    <property type="component" value="Unassembled WGS sequence"/>
</dbReference>
<sequence>MQPTVQQIIDVMAEIAPPQNAEPHDPIGLQIGDRQQIVHRILVTLDVRPEVVAEAIKAKIDLIIAHHPLMFRPAPHLDAADPQQRMYMDLIKNNISVFAAHTNLDETTGGMNDWLADQVGLQKCQPFNPRPKGFASPLIYLGVIGNLPQPQSVRDFAEKCQQLFGVNGLRLTTHEPNKLIQRVAVIGGDGGKFYPEAIQAGAEVLITGDVYYHTAHDMLANGLSVIDPGHHIESIIKEKLPPILQAKFEQQHWQVDMMSSQLNTDPFEFI</sequence>
<comment type="caution">
    <text evidence="5">The sequence shown here is derived from an EMBL/GenBank/DDBJ whole genome shotgun (WGS) entry which is preliminary data.</text>
</comment>
<evidence type="ECO:0000256" key="2">
    <source>
        <dbReference type="ARBA" id="ARBA00011643"/>
    </source>
</evidence>
<dbReference type="PANTHER" id="PTHR13799">
    <property type="entry name" value="NGG1 INTERACTING FACTOR 3"/>
    <property type="match status" value="1"/>
</dbReference>
<reference evidence="6" key="1">
    <citation type="journal article" date="2019" name="Int. J. Syst. Evol. Microbiol.">
        <title>The Global Catalogue of Microorganisms (GCM) 10K type strain sequencing project: providing services to taxonomists for standard genome sequencing and annotation.</title>
        <authorList>
            <consortium name="The Broad Institute Genomics Platform"/>
            <consortium name="The Broad Institute Genome Sequencing Center for Infectious Disease"/>
            <person name="Wu L."/>
            <person name="Ma J."/>
        </authorList>
    </citation>
    <scope>NUCLEOTIDE SEQUENCE [LARGE SCALE GENOMIC DNA]</scope>
    <source>
        <strain evidence="6">CCM 8951</strain>
    </source>
</reference>
<name>A0ABW4DQ71_9LACO</name>
<dbReference type="InterPro" id="IPR036069">
    <property type="entry name" value="DUF34/NIF3_sf"/>
</dbReference>
<proteinExistence type="inferred from homology"/>
<keyword evidence="4" id="KW-0479">Metal-binding</keyword>
<dbReference type="EMBL" id="JBHTOF010000098">
    <property type="protein sequence ID" value="MFD1466197.1"/>
    <property type="molecule type" value="Genomic_DNA"/>
</dbReference>
<accession>A0ABW4DQ71</accession>
<comment type="subunit">
    <text evidence="2">Homohexamer.</text>
</comment>
<dbReference type="SUPFAM" id="SSF102705">
    <property type="entry name" value="NIF3 (NGG1p interacting factor 3)-like"/>
    <property type="match status" value="1"/>
</dbReference>
<evidence type="ECO:0000313" key="6">
    <source>
        <dbReference type="Proteomes" id="UP001597244"/>
    </source>
</evidence>
<gene>
    <name evidence="5" type="ORF">ACFQ4L_09000</name>
</gene>
<organism evidence="5 6">
    <name type="scientific">Lapidilactobacillus mulanensis</name>
    <dbReference type="NCBI Taxonomy" id="2485999"/>
    <lineage>
        <taxon>Bacteria</taxon>
        <taxon>Bacillati</taxon>
        <taxon>Bacillota</taxon>
        <taxon>Bacilli</taxon>
        <taxon>Lactobacillales</taxon>
        <taxon>Lactobacillaceae</taxon>
        <taxon>Lapidilactobacillus</taxon>
    </lineage>
</organism>
<dbReference type="PANTHER" id="PTHR13799:SF14">
    <property type="entry name" value="GTP CYCLOHYDROLASE 1 TYPE 2 HOMOLOG"/>
    <property type="match status" value="1"/>
</dbReference>
<dbReference type="Pfam" id="PF01784">
    <property type="entry name" value="DUF34_NIF3"/>
    <property type="match status" value="1"/>
</dbReference>
<evidence type="ECO:0000256" key="4">
    <source>
        <dbReference type="ARBA" id="ARBA00022723"/>
    </source>
</evidence>
<keyword evidence="6" id="KW-1185">Reference proteome</keyword>